<dbReference type="AlphaFoldDB" id="H2Y252"/>
<reference evidence="5" key="2">
    <citation type="journal article" date="2008" name="Genome Biol.">
        <title>Improved genome assembly and evidence-based global gene model set for the chordate Ciona intestinalis: new insight into intron and operon populations.</title>
        <authorList>
            <person name="Satou Y."/>
            <person name="Mineta K."/>
            <person name="Ogasawara M."/>
            <person name="Sasakura Y."/>
            <person name="Shoguchi E."/>
            <person name="Ueno K."/>
            <person name="Yamada L."/>
            <person name="Matsumoto J."/>
            <person name="Wasserscheid J."/>
            <person name="Dewar K."/>
            <person name="Wiley G.B."/>
            <person name="Macmil S.L."/>
            <person name="Roe B.A."/>
            <person name="Zeller R.W."/>
            <person name="Hastings K.E."/>
            <person name="Lemaire P."/>
            <person name="Lindquist E."/>
            <person name="Endo T."/>
            <person name="Hotta K."/>
            <person name="Inaba K."/>
        </authorList>
    </citation>
    <scope>NUCLEOTIDE SEQUENCE [LARGE SCALE GENOMIC DNA]</scope>
    <source>
        <strain evidence="5">wild type</strain>
    </source>
</reference>
<dbReference type="SUPFAM" id="SSF52540">
    <property type="entry name" value="P-loop containing nucleoside triphosphate hydrolases"/>
    <property type="match status" value="1"/>
</dbReference>
<dbReference type="PANTHER" id="PTHR11783">
    <property type="entry name" value="SULFOTRANSFERASE SULT"/>
    <property type="match status" value="1"/>
</dbReference>
<evidence type="ECO:0000256" key="1">
    <source>
        <dbReference type="ARBA" id="ARBA00005771"/>
    </source>
</evidence>
<keyword evidence="2 3" id="KW-0808">Transferase</keyword>
<dbReference type="GO" id="GO:0005737">
    <property type="term" value="C:cytoplasm"/>
    <property type="evidence" value="ECO:0000318"/>
    <property type="project" value="GO_Central"/>
</dbReference>
<dbReference type="HOGENOM" id="CLU_027239_1_2_1"/>
<feature type="domain" description="Sulfotransferase" evidence="4">
    <location>
        <begin position="44"/>
        <end position="285"/>
    </location>
</feature>
<sequence>METPKVERNPKIVYVTTKTGEKYAMPSHASQQCYDDAVGFPFDQDDVIIASYPKSGTTWTLNIVRLICGMEIKPGSIIESEFPFLESSTRKRLDEHKSTHKPAFYHTHIPCDHFELNEKTKYIWVLRNPKDVCVSFYHHTKLFSNLYEYDHGTFDHYFKLFASGKTDYDSYFGHVKKWSEHANDKNVLLLLYEDMKVDTRSAIKQIANFLGKTYAARVSNPVTMETIFEKCSFREMSQTMDQFVSVQSQSTVIKDGKCPVIRRGVVGDWRSLMTREQAEIIDRMTTE</sequence>
<reference evidence="6" key="1">
    <citation type="journal article" date="2002" name="Science">
        <title>The draft genome of Ciona intestinalis: insights into chordate and vertebrate origins.</title>
        <authorList>
            <person name="Dehal P."/>
            <person name="Satou Y."/>
            <person name="Campbell R.K."/>
            <person name="Chapman J."/>
            <person name="Degnan B."/>
            <person name="De Tomaso A."/>
            <person name="Davidson B."/>
            <person name="Di Gregorio A."/>
            <person name="Gelpke M."/>
            <person name="Goodstein D.M."/>
            <person name="Harafuji N."/>
            <person name="Hastings K.E."/>
            <person name="Ho I."/>
            <person name="Hotta K."/>
            <person name="Huang W."/>
            <person name="Kawashima T."/>
            <person name="Lemaire P."/>
            <person name="Martinez D."/>
            <person name="Meinertzhagen I.A."/>
            <person name="Necula S."/>
            <person name="Nonaka M."/>
            <person name="Putnam N."/>
            <person name="Rash S."/>
            <person name="Saiga H."/>
            <person name="Satake M."/>
            <person name="Terry A."/>
            <person name="Yamada L."/>
            <person name="Wang H.G."/>
            <person name="Awazu S."/>
            <person name="Azumi K."/>
            <person name="Boore J."/>
            <person name="Branno M."/>
            <person name="Chin-Bow S."/>
            <person name="DeSantis R."/>
            <person name="Doyle S."/>
            <person name="Francino P."/>
            <person name="Keys D.N."/>
            <person name="Haga S."/>
            <person name="Hayashi H."/>
            <person name="Hino K."/>
            <person name="Imai K.S."/>
            <person name="Inaba K."/>
            <person name="Kano S."/>
            <person name="Kobayashi K."/>
            <person name="Kobayashi M."/>
            <person name="Lee B.I."/>
            <person name="Makabe K.W."/>
            <person name="Manohar C."/>
            <person name="Matassi G."/>
            <person name="Medina M."/>
            <person name="Mochizuki Y."/>
            <person name="Mount S."/>
            <person name="Morishita T."/>
            <person name="Miura S."/>
            <person name="Nakayama A."/>
            <person name="Nishizaka S."/>
            <person name="Nomoto H."/>
            <person name="Ohta F."/>
            <person name="Oishi K."/>
            <person name="Rigoutsos I."/>
            <person name="Sano M."/>
            <person name="Sasaki A."/>
            <person name="Sasakura Y."/>
            <person name="Shoguchi E."/>
            <person name="Shin-i T."/>
            <person name="Spagnuolo A."/>
            <person name="Stainier D."/>
            <person name="Suzuki M.M."/>
            <person name="Tassy O."/>
            <person name="Takatori N."/>
            <person name="Tokuoka M."/>
            <person name="Yagi K."/>
            <person name="Yoshizaki F."/>
            <person name="Wada S."/>
            <person name="Zhang C."/>
            <person name="Hyatt P.D."/>
            <person name="Larimer F."/>
            <person name="Detter C."/>
            <person name="Doggett N."/>
            <person name="Glavina T."/>
            <person name="Hawkins T."/>
            <person name="Richardson P."/>
            <person name="Lucas S."/>
            <person name="Kohara Y."/>
            <person name="Levine M."/>
            <person name="Satoh N."/>
            <person name="Rokhsar D.S."/>
        </authorList>
    </citation>
    <scope>NUCLEOTIDE SEQUENCE [LARGE SCALE GENOMIC DNA]</scope>
</reference>
<dbReference type="OMA" id="ETIFEKC"/>
<reference evidence="5" key="3">
    <citation type="submission" date="2025-08" db="UniProtKB">
        <authorList>
            <consortium name="Ensembl"/>
        </authorList>
    </citation>
    <scope>IDENTIFICATION</scope>
</reference>
<organism evidence="5 6">
    <name type="scientific">Ciona intestinalis</name>
    <name type="common">Transparent sea squirt</name>
    <name type="synonym">Ascidia intestinalis</name>
    <dbReference type="NCBI Taxonomy" id="7719"/>
    <lineage>
        <taxon>Eukaryota</taxon>
        <taxon>Metazoa</taxon>
        <taxon>Chordata</taxon>
        <taxon>Tunicata</taxon>
        <taxon>Ascidiacea</taxon>
        <taxon>Phlebobranchia</taxon>
        <taxon>Cionidae</taxon>
        <taxon>Ciona</taxon>
    </lineage>
</organism>
<proteinExistence type="inferred from homology"/>
<protein>
    <recommendedName>
        <fullName evidence="3">Sulfotransferase</fullName>
        <ecNumber evidence="3">2.8.2.-</ecNumber>
    </recommendedName>
</protein>
<dbReference type="Pfam" id="PF00685">
    <property type="entry name" value="Sulfotransfer_1"/>
    <property type="match status" value="1"/>
</dbReference>
<dbReference type="GO" id="GO:0051923">
    <property type="term" value="P:sulfation"/>
    <property type="evidence" value="ECO:0000318"/>
    <property type="project" value="GO_Central"/>
</dbReference>
<dbReference type="GO" id="GO:0008146">
    <property type="term" value="F:sulfotransferase activity"/>
    <property type="evidence" value="ECO:0000318"/>
    <property type="project" value="GO_Central"/>
</dbReference>
<dbReference type="GeneTree" id="ENSGT00940000163815"/>
<evidence type="ECO:0000256" key="2">
    <source>
        <dbReference type="ARBA" id="ARBA00022679"/>
    </source>
</evidence>
<evidence type="ECO:0000256" key="3">
    <source>
        <dbReference type="RuleBase" id="RU361155"/>
    </source>
</evidence>
<dbReference type="InParanoid" id="H2Y252"/>
<dbReference type="Gene3D" id="3.40.50.300">
    <property type="entry name" value="P-loop containing nucleotide triphosphate hydrolases"/>
    <property type="match status" value="1"/>
</dbReference>
<dbReference type="InterPro" id="IPR000863">
    <property type="entry name" value="Sulfotransferase_dom"/>
</dbReference>
<evidence type="ECO:0000313" key="6">
    <source>
        <dbReference type="Proteomes" id="UP000008144"/>
    </source>
</evidence>
<dbReference type="EC" id="2.8.2.-" evidence="3"/>
<dbReference type="InterPro" id="IPR027417">
    <property type="entry name" value="P-loop_NTPase"/>
</dbReference>
<dbReference type="Proteomes" id="UP000008144">
    <property type="component" value="Chromosome 14"/>
</dbReference>
<dbReference type="Ensembl" id="ENSCINT00000034041.1">
    <property type="protein sequence ID" value="ENSCINP00000035987.1"/>
    <property type="gene ID" value="ENSCING00000021025.1"/>
</dbReference>
<evidence type="ECO:0000313" key="5">
    <source>
        <dbReference type="Ensembl" id="ENSCINP00000035987.1"/>
    </source>
</evidence>
<evidence type="ECO:0000259" key="4">
    <source>
        <dbReference type="Pfam" id="PF00685"/>
    </source>
</evidence>
<keyword evidence="6" id="KW-1185">Reference proteome</keyword>
<comment type="similarity">
    <text evidence="1 3">Belongs to the sulfotransferase 1 family.</text>
</comment>
<name>H2Y252_CIOIN</name>
<reference evidence="5" key="4">
    <citation type="submission" date="2025-09" db="UniProtKB">
        <authorList>
            <consortium name="Ensembl"/>
        </authorList>
    </citation>
    <scope>IDENTIFICATION</scope>
</reference>
<accession>H2Y252</accession>
<dbReference type="EMBL" id="EAAA01001165">
    <property type="status" value="NOT_ANNOTATED_CDS"/>
    <property type="molecule type" value="Genomic_DNA"/>
</dbReference>